<name>A0A6L2Q5Z0_COPFO</name>
<sequence>MELDPFYGPYYRIIAVAHQAILCPLTCKVFCAVSSLFATPQQHLCDPLCGECNLEQCRSENKHLHKN</sequence>
<dbReference type="EMBL" id="BLKM01001905">
    <property type="protein sequence ID" value="GFG40363.1"/>
    <property type="molecule type" value="Genomic_DNA"/>
</dbReference>
<dbReference type="InParanoid" id="A0A6L2Q5Z0"/>
<evidence type="ECO:0000313" key="2">
    <source>
        <dbReference type="Proteomes" id="UP000502823"/>
    </source>
</evidence>
<organism evidence="1 2">
    <name type="scientific">Coptotermes formosanus</name>
    <name type="common">Formosan subterranean termite</name>
    <dbReference type="NCBI Taxonomy" id="36987"/>
    <lineage>
        <taxon>Eukaryota</taxon>
        <taxon>Metazoa</taxon>
        <taxon>Ecdysozoa</taxon>
        <taxon>Arthropoda</taxon>
        <taxon>Hexapoda</taxon>
        <taxon>Insecta</taxon>
        <taxon>Pterygota</taxon>
        <taxon>Neoptera</taxon>
        <taxon>Polyneoptera</taxon>
        <taxon>Dictyoptera</taxon>
        <taxon>Blattodea</taxon>
        <taxon>Blattoidea</taxon>
        <taxon>Termitoidae</taxon>
        <taxon>Rhinotermitidae</taxon>
        <taxon>Coptotermes</taxon>
    </lineage>
</organism>
<keyword evidence="2" id="KW-1185">Reference proteome</keyword>
<dbReference type="AlphaFoldDB" id="A0A6L2Q5Z0"/>
<reference evidence="2" key="1">
    <citation type="submission" date="2020-01" db="EMBL/GenBank/DDBJ databases">
        <title>Draft genome sequence of the Termite Coptotermes fromosanus.</title>
        <authorList>
            <person name="Itakura S."/>
            <person name="Yosikawa Y."/>
            <person name="Umezawa K."/>
        </authorList>
    </citation>
    <scope>NUCLEOTIDE SEQUENCE [LARGE SCALE GENOMIC DNA]</scope>
</reference>
<comment type="caution">
    <text evidence="1">The sequence shown here is derived from an EMBL/GenBank/DDBJ whole genome shotgun (WGS) entry which is preliminary data.</text>
</comment>
<gene>
    <name evidence="1" type="ORF">Cfor_00560</name>
</gene>
<dbReference type="OrthoDB" id="17328at2759"/>
<evidence type="ECO:0000313" key="1">
    <source>
        <dbReference type="EMBL" id="GFG40363.1"/>
    </source>
</evidence>
<protein>
    <submittedName>
        <fullName evidence="1">Uncharacterized protein</fullName>
    </submittedName>
</protein>
<accession>A0A6L2Q5Z0</accession>
<dbReference type="Proteomes" id="UP000502823">
    <property type="component" value="Unassembled WGS sequence"/>
</dbReference>
<proteinExistence type="predicted"/>